<dbReference type="KEGG" id="ure:UREG_02138"/>
<dbReference type="EMBL" id="CH476615">
    <property type="protein sequence ID" value="EEP77289.1"/>
    <property type="molecule type" value="Genomic_DNA"/>
</dbReference>
<sequence length="219" mass="24184">MSSPAPATDLPLTNTSQIFNLYLTTSCTNWTVTLGDKTPLYYVRKLLFTFGKPDLTFHIGKDRNGTVAAVSNFVTFSSKSKLGLGDPAAVTDMLWEDLTRESRDHSRYRFEMNISSHHGPERRGFLWKRTHSVGVDGSKPTKFSSMNFKFLDEQTGEILGAYTNNGIKSFKKQGKFQLNKTYGKDFETMFLLSGLTILERAIRRESSRGGGGGGGGGGG</sequence>
<dbReference type="GeneID" id="8441334"/>
<dbReference type="HOGENOM" id="CLU_095026_0_0_1"/>
<evidence type="ECO:0000313" key="1">
    <source>
        <dbReference type="EMBL" id="EEP77289.1"/>
    </source>
</evidence>
<dbReference type="InParanoid" id="C4JKI1"/>
<dbReference type="AlphaFoldDB" id="C4JKI1"/>
<dbReference type="OMA" id="WKRTRSI"/>
<dbReference type="OrthoDB" id="3431997at2759"/>
<name>C4JKI1_UNCRE</name>
<dbReference type="Proteomes" id="UP000002058">
    <property type="component" value="Unassembled WGS sequence"/>
</dbReference>
<proteinExistence type="predicted"/>
<accession>C4JKI1</accession>
<dbReference type="STRING" id="336963.C4JKI1"/>
<dbReference type="VEuPathDB" id="FungiDB:UREG_02138"/>
<evidence type="ECO:0000313" key="2">
    <source>
        <dbReference type="Proteomes" id="UP000002058"/>
    </source>
</evidence>
<organism evidence="1 2">
    <name type="scientific">Uncinocarpus reesii (strain UAMH 1704)</name>
    <dbReference type="NCBI Taxonomy" id="336963"/>
    <lineage>
        <taxon>Eukaryota</taxon>
        <taxon>Fungi</taxon>
        <taxon>Dikarya</taxon>
        <taxon>Ascomycota</taxon>
        <taxon>Pezizomycotina</taxon>
        <taxon>Eurotiomycetes</taxon>
        <taxon>Eurotiomycetidae</taxon>
        <taxon>Onygenales</taxon>
        <taxon>Onygenaceae</taxon>
        <taxon>Uncinocarpus</taxon>
    </lineage>
</organism>
<gene>
    <name evidence="1" type="ORF">UREG_02138</name>
</gene>
<reference evidence="2" key="1">
    <citation type="journal article" date="2009" name="Genome Res.">
        <title>Comparative genomic analyses of the human fungal pathogens Coccidioides and their relatives.</title>
        <authorList>
            <person name="Sharpton T.J."/>
            <person name="Stajich J.E."/>
            <person name="Rounsley S.D."/>
            <person name="Gardner M.J."/>
            <person name="Wortman J.R."/>
            <person name="Jordar V.S."/>
            <person name="Maiti R."/>
            <person name="Kodira C.D."/>
            <person name="Neafsey D.E."/>
            <person name="Zeng Q."/>
            <person name="Hung C.-Y."/>
            <person name="McMahan C."/>
            <person name="Muszewska A."/>
            <person name="Grynberg M."/>
            <person name="Mandel M.A."/>
            <person name="Kellner E.M."/>
            <person name="Barker B.M."/>
            <person name="Galgiani J.N."/>
            <person name="Orbach M.J."/>
            <person name="Kirkland T.N."/>
            <person name="Cole G.T."/>
            <person name="Henn M.R."/>
            <person name="Birren B.W."/>
            <person name="Taylor J.W."/>
        </authorList>
    </citation>
    <scope>NUCLEOTIDE SEQUENCE [LARGE SCALE GENOMIC DNA]</scope>
    <source>
        <strain evidence="2">UAMH 1704</strain>
    </source>
</reference>
<dbReference type="eggNOG" id="ENOG502SVRN">
    <property type="taxonomic scope" value="Eukaryota"/>
</dbReference>
<keyword evidence="2" id="KW-1185">Reference proteome</keyword>
<dbReference type="RefSeq" id="XP_002542622.1">
    <property type="nucleotide sequence ID" value="XM_002542576.1"/>
</dbReference>
<protein>
    <submittedName>
        <fullName evidence="1">Uncharacterized protein</fullName>
    </submittedName>
</protein>